<evidence type="ECO:0000256" key="3">
    <source>
        <dbReference type="ARBA" id="ARBA00022448"/>
    </source>
</evidence>
<keyword evidence="4 10" id="KW-0812">Transmembrane</keyword>
<dbReference type="InterPro" id="IPR047083">
    <property type="entry name" value="ABCC4_TMD2"/>
</dbReference>
<evidence type="ECO:0000313" key="14">
    <source>
        <dbReference type="Proteomes" id="UP001347796"/>
    </source>
</evidence>
<dbReference type="GO" id="GO:0016020">
    <property type="term" value="C:membrane"/>
    <property type="evidence" value="ECO:0007669"/>
    <property type="project" value="UniProtKB-SubCell"/>
</dbReference>
<feature type="domain" description="ABC transmembrane type-1" evidence="12">
    <location>
        <begin position="430"/>
        <end position="731"/>
    </location>
</feature>
<dbReference type="Pfam" id="PF00664">
    <property type="entry name" value="ABC_membrane"/>
    <property type="match status" value="1"/>
</dbReference>
<evidence type="ECO:0000256" key="6">
    <source>
        <dbReference type="ARBA" id="ARBA00022840"/>
    </source>
</evidence>
<evidence type="ECO:0000256" key="7">
    <source>
        <dbReference type="ARBA" id="ARBA00022989"/>
    </source>
</evidence>
<proteinExistence type="inferred from homology"/>
<dbReference type="FunFam" id="1.20.1560.10:FF:000014">
    <property type="entry name" value="Multidrug resistance-associated protein member 4"/>
    <property type="match status" value="1"/>
</dbReference>
<keyword evidence="14" id="KW-1185">Reference proteome</keyword>
<evidence type="ECO:0000256" key="10">
    <source>
        <dbReference type="SAM" id="Phobius"/>
    </source>
</evidence>
<evidence type="ECO:0000313" key="13">
    <source>
        <dbReference type="EMBL" id="KAK6195728.1"/>
    </source>
</evidence>
<dbReference type="CDD" id="cd03250">
    <property type="entry name" value="ABCC_MRP_domain1"/>
    <property type="match status" value="1"/>
</dbReference>
<dbReference type="PANTHER" id="PTHR24223:SF456">
    <property type="entry name" value="MULTIDRUG RESISTANCE-ASSOCIATED PROTEIN LETHAL(2)03659"/>
    <property type="match status" value="1"/>
</dbReference>
<dbReference type="InterPro" id="IPR017871">
    <property type="entry name" value="ABC_transporter-like_CS"/>
</dbReference>
<dbReference type="GO" id="GO:0016887">
    <property type="term" value="F:ATP hydrolysis activity"/>
    <property type="evidence" value="ECO:0007669"/>
    <property type="project" value="InterPro"/>
</dbReference>
<evidence type="ECO:0000256" key="9">
    <source>
        <dbReference type="SAM" id="MobiDB-lite"/>
    </source>
</evidence>
<feature type="transmembrane region" description="Helical" evidence="10">
    <location>
        <begin position="678"/>
        <end position="696"/>
    </location>
</feature>
<organism evidence="13 14">
    <name type="scientific">Patella caerulea</name>
    <name type="common">Rayed Mediterranean limpet</name>
    <dbReference type="NCBI Taxonomy" id="87958"/>
    <lineage>
        <taxon>Eukaryota</taxon>
        <taxon>Metazoa</taxon>
        <taxon>Spiralia</taxon>
        <taxon>Lophotrochozoa</taxon>
        <taxon>Mollusca</taxon>
        <taxon>Gastropoda</taxon>
        <taxon>Patellogastropoda</taxon>
        <taxon>Patelloidea</taxon>
        <taxon>Patellidae</taxon>
        <taxon>Patella</taxon>
    </lineage>
</organism>
<dbReference type="PANTHER" id="PTHR24223">
    <property type="entry name" value="ATP-BINDING CASSETTE SUB-FAMILY C"/>
    <property type="match status" value="1"/>
</dbReference>
<dbReference type="PROSITE" id="PS50893">
    <property type="entry name" value="ABC_TRANSPORTER_2"/>
    <property type="match status" value="2"/>
</dbReference>
<dbReference type="Gene3D" id="3.40.50.300">
    <property type="entry name" value="P-loop containing nucleotide triphosphate hydrolases"/>
    <property type="match status" value="2"/>
</dbReference>
<keyword evidence="3" id="KW-0813">Transport</keyword>
<keyword evidence="5" id="KW-0547">Nucleotide-binding</keyword>
<reference evidence="13 14" key="1">
    <citation type="submission" date="2024-01" db="EMBL/GenBank/DDBJ databases">
        <title>The genome of the rayed Mediterranean limpet Patella caerulea (Linnaeus, 1758).</title>
        <authorList>
            <person name="Anh-Thu Weber A."/>
            <person name="Halstead-Nussloch G."/>
        </authorList>
    </citation>
    <scope>NUCLEOTIDE SEQUENCE [LARGE SCALE GENOMIC DNA]</scope>
    <source>
        <strain evidence="13">AATW-2023a</strain>
        <tissue evidence="13">Whole specimen</tissue>
    </source>
</reference>
<dbReference type="InterPro" id="IPR036640">
    <property type="entry name" value="ABC1_TM_sf"/>
</dbReference>
<dbReference type="InterPro" id="IPR003439">
    <property type="entry name" value="ABC_transporter-like_ATP-bd"/>
</dbReference>
<evidence type="ECO:0000256" key="4">
    <source>
        <dbReference type="ARBA" id="ARBA00022692"/>
    </source>
</evidence>
<feature type="compositionally biased region" description="Polar residues" evidence="9">
    <location>
        <begin position="1062"/>
        <end position="1077"/>
    </location>
</feature>
<dbReference type="CDD" id="cd18601">
    <property type="entry name" value="ABC_6TM_MRP4_D2_like"/>
    <property type="match status" value="1"/>
</dbReference>
<dbReference type="EMBL" id="JAZGQO010000001">
    <property type="protein sequence ID" value="KAK6195728.1"/>
    <property type="molecule type" value="Genomic_DNA"/>
</dbReference>
<evidence type="ECO:0000256" key="5">
    <source>
        <dbReference type="ARBA" id="ARBA00022741"/>
    </source>
</evidence>
<keyword evidence="7 10" id="KW-1133">Transmembrane helix</keyword>
<dbReference type="GO" id="GO:0005524">
    <property type="term" value="F:ATP binding"/>
    <property type="evidence" value="ECO:0007669"/>
    <property type="project" value="UniProtKB-KW"/>
</dbReference>
<dbReference type="InterPro" id="IPR011527">
    <property type="entry name" value="ABC1_TM_dom"/>
</dbReference>
<sequence length="1160" mass="129666">MLKTPFHFNTFRPEMKYVWLRKKLSIFTMSVWFLASRVLYYVAVVVMSLIGERIGAQRLYMILPYLNILANTMIGVMSYCIQLSSEAYTSIKRLQEFLLLEELDSSSNLEKSGLRPKPNDCTVEIKDISCKWDKESDQLTLDNINVNVKAGELLAVIGPVGAGKSSLLMALLGELPLTSGNINVKGKVAYVSQQPWIFSGTLRQNITFGQPYDKSKFNKIVKTAALTRDLEIMPDGENTLIGDRGVSLSGGQRARVSLARALYTDADIYLLDDPLSAVDTTVGRHIFNICIKGLLLKNKPCVLVTHQLQYLEKADKILILKEGATLGIGTFNELSKSGIDFASLLKREENEPSSPLPGIEASLSRHTDSSRASTAEIDKIGSALSLTSINSMFEVDAVQLPQEEERSTGTVGYGVYFTYFKTGAGCFLFFLLVLLNLAAQASYIMSDWWLSIWSNAEDKRHQALTLHNQLLSEGYNVTNVTVPVIETEINVYIFTGIILAVFLFGLLRALLFFFIAVRASQKLHDLMFARILRTTINFFDTNPVGRILNRFSKDVGHMDDLLPVTFFDFIQCFLLILGIILVAGIVNPWVFIPTVPLCGLFLLVRRYYIQTSRSVKRLEGTTRSPVFSHLSASLQGLHTIRAFNMEEKFIDEFDLHQDQHTESWYLFLATSRWFAVRLDWLCALFITAVTFLSVVSSQGLDAGLVGLSITYAMALMGMFQWGVRQSAEVENQMISVERVLEYTRLPTEADLESKPDNKPPDNWPQHGIISGEKASLKYAEDSPVILKELNFCIRTKEKVGIVGRTGAGKSSLINMLLRLCEPTGKLMIDGVDICKIGLHDLRRTIMIIPQDPVLFTGTLRRNLDPFDKYDDSSLWTSLQEVELKSAVEELNGGLDVEVSEGGINFSVGQRQLICLARAILRKSKILLIDEATANVDPETDALIQQTIRQKFSQCTVLTIAHRLHTIMDSDRIMVLDNGKIVEFDHPFTLLSSDDGYFYNMVQQTGRVEAEHLTNIAQEAFSRLETGEKEEIAGTKNNSNIADSDTESVSEIADSSKLLDENPNPSKNTNVTEHSSNGKVVVDSLDDGTSESTPMIKNIDKKHDNKRPILDKLKITFNKREDNSSDVIDGGSVNDKTVEKVSIDRAGKELEENINENTHLV</sequence>
<evidence type="ECO:0000256" key="8">
    <source>
        <dbReference type="ARBA" id="ARBA00023136"/>
    </source>
</evidence>
<feature type="transmembrane region" description="Helical" evidence="10">
    <location>
        <begin position="24"/>
        <end position="50"/>
    </location>
</feature>
<evidence type="ECO:0000259" key="11">
    <source>
        <dbReference type="PROSITE" id="PS50893"/>
    </source>
</evidence>
<dbReference type="SUPFAM" id="SSF52540">
    <property type="entry name" value="P-loop containing nucleoside triphosphate hydrolases"/>
    <property type="match status" value="2"/>
</dbReference>
<keyword evidence="8 10" id="KW-0472">Membrane</keyword>
<protein>
    <recommendedName>
        <fullName evidence="15">Multidrug resistance-associated protein 4</fullName>
    </recommendedName>
</protein>
<feature type="transmembrane region" description="Helical" evidence="10">
    <location>
        <begin position="491"/>
        <end position="517"/>
    </location>
</feature>
<comment type="caution">
    <text evidence="13">The sequence shown here is derived from an EMBL/GenBank/DDBJ whole genome shotgun (WGS) entry which is preliminary data.</text>
</comment>
<dbReference type="FunFam" id="3.40.50.300:FF:000482">
    <property type="entry name" value="Multidrug resistance-associated protein member 4"/>
    <property type="match status" value="1"/>
</dbReference>
<feature type="transmembrane region" description="Helical" evidence="10">
    <location>
        <begin position="702"/>
        <end position="723"/>
    </location>
</feature>
<dbReference type="InterPro" id="IPR050173">
    <property type="entry name" value="ABC_transporter_C-like"/>
</dbReference>
<dbReference type="Proteomes" id="UP001347796">
    <property type="component" value="Unassembled WGS sequence"/>
</dbReference>
<evidence type="ECO:0000259" key="12">
    <source>
        <dbReference type="PROSITE" id="PS50929"/>
    </source>
</evidence>
<dbReference type="AlphaFoldDB" id="A0AAN8KIM2"/>
<gene>
    <name evidence="13" type="ORF">SNE40_001092</name>
</gene>
<dbReference type="InterPro" id="IPR027417">
    <property type="entry name" value="P-loop_NTPase"/>
</dbReference>
<dbReference type="FunFam" id="3.40.50.300:FF:000163">
    <property type="entry name" value="Multidrug resistance-associated protein member 4"/>
    <property type="match status" value="1"/>
</dbReference>
<dbReference type="InterPro" id="IPR003593">
    <property type="entry name" value="AAA+_ATPase"/>
</dbReference>
<feature type="domain" description="ABC transporter" evidence="11">
    <location>
        <begin position="771"/>
        <end position="1002"/>
    </location>
</feature>
<feature type="domain" description="ABC transporter" evidence="11">
    <location>
        <begin position="123"/>
        <end position="347"/>
    </location>
</feature>
<evidence type="ECO:0008006" key="15">
    <source>
        <dbReference type="Google" id="ProtNLM"/>
    </source>
</evidence>
<keyword evidence="6" id="KW-0067">ATP-binding</keyword>
<evidence type="ECO:0000256" key="1">
    <source>
        <dbReference type="ARBA" id="ARBA00004141"/>
    </source>
</evidence>
<dbReference type="SUPFAM" id="SSF90123">
    <property type="entry name" value="ABC transporter transmembrane region"/>
    <property type="match status" value="1"/>
</dbReference>
<feature type="transmembrane region" description="Helical" evidence="10">
    <location>
        <begin position="62"/>
        <end position="83"/>
    </location>
</feature>
<dbReference type="PROSITE" id="PS00211">
    <property type="entry name" value="ABC_TRANSPORTER_1"/>
    <property type="match status" value="2"/>
</dbReference>
<comment type="subcellular location">
    <subcellularLocation>
        <location evidence="1">Membrane</location>
        <topology evidence="1">Multi-pass membrane protein</topology>
    </subcellularLocation>
</comment>
<dbReference type="GO" id="GO:0140359">
    <property type="term" value="F:ABC-type transporter activity"/>
    <property type="evidence" value="ECO:0007669"/>
    <property type="project" value="InterPro"/>
</dbReference>
<dbReference type="Gene3D" id="1.20.1560.10">
    <property type="entry name" value="ABC transporter type 1, transmembrane domain"/>
    <property type="match status" value="1"/>
</dbReference>
<accession>A0AAN8KIM2</accession>
<feature type="region of interest" description="Disordered" evidence="9">
    <location>
        <begin position="1024"/>
        <end position="1094"/>
    </location>
</feature>
<dbReference type="Pfam" id="PF00005">
    <property type="entry name" value="ABC_tran"/>
    <property type="match status" value="2"/>
</dbReference>
<dbReference type="SMART" id="SM00382">
    <property type="entry name" value="AAA"/>
    <property type="match status" value="2"/>
</dbReference>
<comment type="similarity">
    <text evidence="2">Belongs to the ABC transporter superfamily. ABCC family. Conjugate transporter (TC 3.A.1.208) subfamily.</text>
</comment>
<feature type="transmembrane region" description="Helical" evidence="10">
    <location>
        <begin position="426"/>
        <end position="445"/>
    </location>
</feature>
<dbReference type="PROSITE" id="PS50929">
    <property type="entry name" value="ABC_TM1F"/>
    <property type="match status" value="1"/>
</dbReference>
<evidence type="ECO:0000256" key="2">
    <source>
        <dbReference type="ARBA" id="ARBA00009726"/>
    </source>
</evidence>
<name>A0AAN8KIM2_PATCE</name>
<dbReference type="CDD" id="cd03244">
    <property type="entry name" value="ABCC_MRP_domain2"/>
    <property type="match status" value="1"/>
</dbReference>
<feature type="compositionally biased region" description="Polar residues" evidence="9">
    <location>
        <begin position="1034"/>
        <end position="1048"/>
    </location>
</feature>